<keyword evidence="5" id="KW-1185">Reference proteome</keyword>
<dbReference type="EMBL" id="CP013195">
    <property type="protein sequence ID" value="ALO48652.1"/>
    <property type="molecule type" value="Genomic_DNA"/>
</dbReference>
<feature type="chain" id="PRO_5006601967" description="MalT-like TPR region domain-containing protein" evidence="3">
    <location>
        <begin position="22"/>
        <end position="539"/>
    </location>
</feature>
<proteinExistence type="predicted"/>
<dbReference type="SUPFAM" id="SSF48452">
    <property type="entry name" value="TPR-like"/>
    <property type="match status" value="1"/>
</dbReference>
<accession>A0A0S2KK41</accession>
<feature type="repeat" description="TPR" evidence="1">
    <location>
        <begin position="223"/>
        <end position="256"/>
    </location>
</feature>
<dbReference type="Gene3D" id="1.25.40.10">
    <property type="entry name" value="Tetratricopeptide repeat domain"/>
    <property type="match status" value="2"/>
</dbReference>
<keyword evidence="2" id="KW-0472">Membrane</keyword>
<keyword evidence="2" id="KW-0812">Transmembrane</keyword>
<dbReference type="PROSITE" id="PS50005">
    <property type="entry name" value="TPR"/>
    <property type="match status" value="1"/>
</dbReference>
<keyword evidence="2" id="KW-1133">Transmembrane helix</keyword>
<dbReference type="InterPro" id="IPR011990">
    <property type="entry name" value="TPR-like_helical_dom_sf"/>
</dbReference>
<sequence>MALRKRILPLLLLGIATLLCGCQDRVQSKLEKIDSLLTHDNVDAAHMYLRTLPPIQPENKQDMAYYTLLKTEILYRKQLPIANDSIDYPMFYYEQKGLKDKLARAYYYKGVIQFFYRNNTLNAITLLKKAENIARGQSDPTLLHKIYSTICYVNLINKNYATALVYARLARNIGYQTQNKMWIAYSLTYTANAYSGLEEPDSNLKYLLKSLAYYQYLSRENQSVLLANIGDAYNQKKDSVKAITYILKALKERPDNYTYAILTDLYIQRGENDKAYKLLLKALESPDVYTQEKALYNLFRLKRKMGDYQEAARFADSLLVFKEKQQKEWQQNNIYEIQNRYDKEESERRIRSYKFYTGSLIGLFILIIITFLLYHKYKVTKARRNLLQKHLLLNEYSGKLDEMKQSQSITHKELTALRQKVNNLKDKEVRTLSNGKQLYESIMQNRNTVHWSSQDFLDFLEYCKFIDAAFITQLDEIYCHLSPRQYLFLIATKRMNKNETEIGSILAISPSSVRSIKSRIKNKRTRKELLPQNKAPKDA</sequence>
<organism evidence="4 5">
    <name type="scientific">Hoylesella enoeca</name>
    <dbReference type="NCBI Taxonomy" id="76123"/>
    <lineage>
        <taxon>Bacteria</taxon>
        <taxon>Pseudomonadati</taxon>
        <taxon>Bacteroidota</taxon>
        <taxon>Bacteroidia</taxon>
        <taxon>Bacteroidales</taxon>
        <taxon>Prevotellaceae</taxon>
        <taxon>Hoylesella</taxon>
    </lineage>
</organism>
<feature type="transmembrane region" description="Helical" evidence="2">
    <location>
        <begin position="355"/>
        <end position="374"/>
    </location>
</feature>
<reference evidence="5" key="1">
    <citation type="submission" date="2015-11" db="EMBL/GenBank/DDBJ databases">
        <authorList>
            <person name="Holder M.E."/>
            <person name="Ajami N.J."/>
            <person name="Petrosino J.F."/>
        </authorList>
    </citation>
    <scope>NUCLEOTIDE SEQUENCE [LARGE SCALE GENOMIC DNA]</scope>
    <source>
        <strain evidence="5">F0113</strain>
    </source>
</reference>
<dbReference type="Proteomes" id="UP000056252">
    <property type="component" value="Chromosome"/>
</dbReference>
<evidence type="ECO:0000313" key="5">
    <source>
        <dbReference type="Proteomes" id="UP000056252"/>
    </source>
</evidence>
<dbReference type="InterPro" id="IPR019734">
    <property type="entry name" value="TPR_rpt"/>
</dbReference>
<feature type="signal peptide" evidence="3">
    <location>
        <begin position="1"/>
        <end position="21"/>
    </location>
</feature>
<keyword evidence="1" id="KW-0802">TPR repeat</keyword>
<evidence type="ECO:0000256" key="1">
    <source>
        <dbReference type="PROSITE-ProRule" id="PRU00339"/>
    </source>
</evidence>
<dbReference type="SMART" id="SM00028">
    <property type="entry name" value="TPR"/>
    <property type="match status" value="3"/>
</dbReference>
<name>A0A0S2KK41_9BACT</name>
<dbReference type="KEGG" id="peo:AS203_05805"/>
<keyword evidence="3" id="KW-0732">Signal</keyword>
<protein>
    <recommendedName>
        <fullName evidence="6">MalT-like TPR region domain-containing protein</fullName>
    </recommendedName>
</protein>
<evidence type="ECO:0000256" key="3">
    <source>
        <dbReference type="SAM" id="SignalP"/>
    </source>
</evidence>
<gene>
    <name evidence="4" type="ORF">AS203_05805</name>
</gene>
<dbReference type="AlphaFoldDB" id="A0A0S2KK41"/>
<evidence type="ECO:0000313" key="4">
    <source>
        <dbReference type="EMBL" id="ALO48652.1"/>
    </source>
</evidence>
<evidence type="ECO:0000256" key="2">
    <source>
        <dbReference type="SAM" id="Phobius"/>
    </source>
</evidence>
<dbReference type="OrthoDB" id="1079512at2"/>
<dbReference type="PROSITE" id="PS51257">
    <property type="entry name" value="PROKAR_LIPOPROTEIN"/>
    <property type="match status" value="1"/>
</dbReference>
<evidence type="ECO:0008006" key="6">
    <source>
        <dbReference type="Google" id="ProtNLM"/>
    </source>
</evidence>
<dbReference type="eggNOG" id="COG0457">
    <property type="taxonomic scope" value="Bacteria"/>
</dbReference>
<dbReference type="STRING" id="76123.AS203_05805"/>